<dbReference type="InterPro" id="IPR029057">
    <property type="entry name" value="PRTase-like"/>
</dbReference>
<dbReference type="Gene3D" id="3.40.50.2020">
    <property type="match status" value="1"/>
</dbReference>
<feature type="domain" description="Phosphoribosyltransferase" evidence="2">
    <location>
        <begin position="162"/>
        <end position="223"/>
    </location>
</feature>
<comment type="caution">
    <text evidence="3">The sequence shown here is derived from an EMBL/GenBank/DDBJ whole genome shotgun (WGS) entry which is preliminary data.</text>
</comment>
<protein>
    <submittedName>
        <fullName evidence="3">ComF family protein</fullName>
    </submittedName>
</protein>
<dbReference type="InterPro" id="IPR051910">
    <property type="entry name" value="ComF/GntX_DNA_util-trans"/>
</dbReference>
<dbReference type="RefSeq" id="WP_323297924.1">
    <property type="nucleotide sequence ID" value="NZ_JAYFUM010000020.1"/>
</dbReference>
<dbReference type="SUPFAM" id="SSF53271">
    <property type="entry name" value="PRTase-like"/>
    <property type="match status" value="1"/>
</dbReference>
<keyword evidence="4" id="KW-1185">Reference proteome</keyword>
<gene>
    <name evidence="3" type="ORF">VB248_16585</name>
</gene>
<dbReference type="Proteomes" id="UP001302949">
    <property type="component" value="Unassembled WGS sequence"/>
</dbReference>
<name>A0ABU5QEK6_9BACT</name>
<dbReference type="Pfam" id="PF00156">
    <property type="entry name" value="Pribosyltran"/>
    <property type="match status" value="1"/>
</dbReference>
<proteinExistence type="inferred from homology"/>
<dbReference type="InterPro" id="IPR000836">
    <property type="entry name" value="PRTase_dom"/>
</dbReference>
<evidence type="ECO:0000259" key="2">
    <source>
        <dbReference type="Pfam" id="PF00156"/>
    </source>
</evidence>
<organism evidence="3 4">
    <name type="scientific">Arcicella rigui</name>
    <dbReference type="NCBI Taxonomy" id="797020"/>
    <lineage>
        <taxon>Bacteria</taxon>
        <taxon>Pseudomonadati</taxon>
        <taxon>Bacteroidota</taxon>
        <taxon>Cytophagia</taxon>
        <taxon>Cytophagales</taxon>
        <taxon>Flectobacillaceae</taxon>
        <taxon>Arcicella</taxon>
    </lineage>
</organism>
<evidence type="ECO:0000313" key="3">
    <source>
        <dbReference type="EMBL" id="MEA5140769.1"/>
    </source>
</evidence>
<reference evidence="3 4" key="1">
    <citation type="submission" date="2023-12" db="EMBL/GenBank/DDBJ databases">
        <title>Novel species of the genus Arcicella isolated from rivers.</title>
        <authorList>
            <person name="Lu H."/>
        </authorList>
    </citation>
    <scope>NUCLEOTIDE SEQUENCE [LARGE SCALE GENOMIC DNA]</scope>
    <source>
        <strain evidence="3 4">KCTC 23307</strain>
    </source>
</reference>
<evidence type="ECO:0000256" key="1">
    <source>
        <dbReference type="ARBA" id="ARBA00008007"/>
    </source>
</evidence>
<dbReference type="PANTHER" id="PTHR47505:SF1">
    <property type="entry name" value="DNA UTILIZATION PROTEIN YHGH"/>
    <property type="match status" value="1"/>
</dbReference>
<dbReference type="EMBL" id="JAYFUM010000020">
    <property type="protein sequence ID" value="MEA5140769.1"/>
    <property type="molecule type" value="Genomic_DNA"/>
</dbReference>
<dbReference type="CDD" id="cd06223">
    <property type="entry name" value="PRTases_typeI"/>
    <property type="match status" value="1"/>
</dbReference>
<dbReference type="PANTHER" id="PTHR47505">
    <property type="entry name" value="DNA UTILIZATION PROTEIN YHGH"/>
    <property type="match status" value="1"/>
</dbReference>
<accession>A0ABU5QEK6</accession>
<evidence type="ECO:0000313" key="4">
    <source>
        <dbReference type="Proteomes" id="UP001302949"/>
    </source>
</evidence>
<sequence length="225" mass="25750">MFRAFIDLIFPRTCAACTEPLQLNEALICTNCRLDLPKTNAHIEKDILLEQKFLGKVNLKHTLAYLKFVKGGKVQHLMHELKYKGNQEVGEMLGRWYGAELRENGFAQEFDLILPVPLHKKRLQQRGYNQSDCFAKGLAESLNIEWRNDILKRGIETSSQVNKSRLERFKNMEDVFSVEKPEQIINRKIVVVDDTLTTGATLEACVLALQAYEIKDVSILTLARA</sequence>
<comment type="similarity">
    <text evidence="1">Belongs to the ComF/GntX family.</text>
</comment>